<organism evidence="1 2">
    <name type="scientific">Pleurodeles waltl</name>
    <name type="common">Iberian ribbed newt</name>
    <dbReference type="NCBI Taxonomy" id="8319"/>
    <lineage>
        <taxon>Eukaryota</taxon>
        <taxon>Metazoa</taxon>
        <taxon>Chordata</taxon>
        <taxon>Craniata</taxon>
        <taxon>Vertebrata</taxon>
        <taxon>Euteleostomi</taxon>
        <taxon>Amphibia</taxon>
        <taxon>Batrachia</taxon>
        <taxon>Caudata</taxon>
        <taxon>Salamandroidea</taxon>
        <taxon>Salamandridae</taxon>
        <taxon>Pleurodelinae</taxon>
        <taxon>Pleurodeles</taxon>
    </lineage>
</organism>
<reference evidence="1" key="1">
    <citation type="journal article" date="2022" name="bioRxiv">
        <title>Sequencing and chromosome-scale assembly of the giantPleurodeles waltlgenome.</title>
        <authorList>
            <person name="Brown T."/>
            <person name="Elewa A."/>
            <person name="Iarovenko S."/>
            <person name="Subramanian E."/>
            <person name="Araus A.J."/>
            <person name="Petzold A."/>
            <person name="Susuki M."/>
            <person name="Suzuki K.-i.T."/>
            <person name="Hayashi T."/>
            <person name="Toyoda A."/>
            <person name="Oliveira C."/>
            <person name="Osipova E."/>
            <person name="Leigh N.D."/>
            <person name="Simon A."/>
            <person name="Yun M.H."/>
        </authorList>
    </citation>
    <scope>NUCLEOTIDE SEQUENCE</scope>
    <source>
        <strain evidence="1">20211129_DDA</strain>
        <tissue evidence="1">Liver</tissue>
    </source>
</reference>
<protein>
    <submittedName>
        <fullName evidence="1">Uncharacterized protein</fullName>
    </submittedName>
</protein>
<keyword evidence="2" id="KW-1185">Reference proteome</keyword>
<dbReference type="EMBL" id="JANPWB010000002">
    <property type="protein sequence ID" value="KAJ1208687.1"/>
    <property type="molecule type" value="Genomic_DNA"/>
</dbReference>
<dbReference type="Proteomes" id="UP001066276">
    <property type="component" value="Chromosome 1_2"/>
</dbReference>
<evidence type="ECO:0000313" key="2">
    <source>
        <dbReference type="Proteomes" id="UP001066276"/>
    </source>
</evidence>
<dbReference type="AlphaFoldDB" id="A0AAV7W492"/>
<name>A0AAV7W492_PLEWA</name>
<gene>
    <name evidence="1" type="ORF">NDU88_004070</name>
</gene>
<sequence>MSEKTGGTVALTQHTKVILAAIQDSKTALESQIATLVGEVGLLQDDHKKLKDRVKETEEIMHETTPQVKALMQKLTLMDNEVTTLAIKVDDTESRSR</sequence>
<proteinExistence type="predicted"/>
<comment type="caution">
    <text evidence="1">The sequence shown here is derived from an EMBL/GenBank/DDBJ whole genome shotgun (WGS) entry which is preliminary data.</text>
</comment>
<evidence type="ECO:0000313" key="1">
    <source>
        <dbReference type="EMBL" id="KAJ1208687.1"/>
    </source>
</evidence>
<accession>A0AAV7W492</accession>